<sequence>MKRFLPVLFIISICLFGCKKPRRLQEIDINSIIDRIELTSSKTELNGNNKDEAILKVVVTNASGKILNEDFRITLNGVPFEGNTFKTAIPGDYIFQASVGKFISNILTIKASENLDGKPHKLVLNSNRSVLETGAHIRADNISEAMFSIKVTDINNALVNHDYELTLDGKPFTGNRFKTDKQGEYTFRASIGPLRSNLYKITADDLIERYVTILSSKIKDISQTGSLLVEVKCQNISNKKVLGTVFNITIYNTHNEIIKNHYGFSSTPAEIFGPNAPNEIITKEWHFGNFPNAAYIIVTLNTVILEDRTQISAD</sequence>
<dbReference type="RefSeq" id="WP_131597258.1">
    <property type="nucleotide sequence ID" value="NZ_SJSL01000005.1"/>
</dbReference>
<reference evidence="1 2" key="1">
    <citation type="submission" date="2019-02" db="EMBL/GenBank/DDBJ databases">
        <title>Pedobacter sp. RP-1-14 sp. nov., isolated from Arctic soil.</title>
        <authorList>
            <person name="Dahal R.H."/>
        </authorList>
    </citation>
    <scope>NUCLEOTIDE SEQUENCE [LARGE SCALE GENOMIC DNA]</scope>
    <source>
        <strain evidence="1 2">RP-1-14</strain>
    </source>
</reference>
<organism evidence="1 2">
    <name type="scientific">Pedobacter psychroterrae</name>
    <dbReference type="NCBI Taxonomy" id="2530453"/>
    <lineage>
        <taxon>Bacteria</taxon>
        <taxon>Pseudomonadati</taxon>
        <taxon>Bacteroidota</taxon>
        <taxon>Sphingobacteriia</taxon>
        <taxon>Sphingobacteriales</taxon>
        <taxon>Sphingobacteriaceae</taxon>
        <taxon>Pedobacter</taxon>
    </lineage>
</organism>
<evidence type="ECO:0000313" key="2">
    <source>
        <dbReference type="Proteomes" id="UP000293347"/>
    </source>
</evidence>
<name>A0A4R0NKU1_9SPHI</name>
<dbReference type="OrthoDB" id="1050482at2"/>
<protein>
    <submittedName>
        <fullName evidence="1">Uncharacterized protein</fullName>
    </submittedName>
</protein>
<evidence type="ECO:0000313" key="1">
    <source>
        <dbReference type="EMBL" id="TCC99923.1"/>
    </source>
</evidence>
<dbReference type="Proteomes" id="UP000293347">
    <property type="component" value="Unassembled WGS sequence"/>
</dbReference>
<dbReference type="AlphaFoldDB" id="A0A4R0NKU1"/>
<dbReference type="EMBL" id="SJSL01000005">
    <property type="protein sequence ID" value="TCC99923.1"/>
    <property type="molecule type" value="Genomic_DNA"/>
</dbReference>
<gene>
    <name evidence="1" type="ORF">EZ437_16935</name>
</gene>
<proteinExistence type="predicted"/>
<keyword evidence="2" id="KW-1185">Reference proteome</keyword>
<accession>A0A4R0NKU1</accession>
<comment type="caution">
    <text evidence="1">The sequence shown here is derived from an EMBL/GenBank/DDBJ whole genome shotgun (WGS) entry which is preliminary data.</text>
</comment>